<dbReference type="InterPro" id="IPR046341">
    <property type="entry name" value="SET_dom_sf"/>
</dbReference>
<dbReference type="Gene3D" id="2.170.270.10">
    <property type="entry name" value="SET domain"/>
    <property type="match status" value="1"/>
</dbReference>
<dbReference type="PANTHER" id="PTHR46165">
    <property type="entry name" value="SET AND MYND DOMAIN-CONTAINING PROTEIN 4"/>
    <property type="match status" value="1"/>
</dbReference>
<dbReference type="Pfam" id="PF01753">
    <property type="entry name" value="zf-MYND"/>
    <property type="match status" value="1"/>
</dbReference>
<accession>A0A553PSN1</accession>
<dbReference type="GO" id="GO:0042826">
    <property type="term" value="F:histone deacetylase binding"/>
    <property type="evidence" value="ECO:0007669"/>
    <property type="project" value="TreeGrafter"/>
</dbReference>
<keyword evidence="4" id="KW-0479">Metal-binding</keyword>
<organism evidence="11 12">
    <name type="scientific">Tigriopus californicus</name>
    <name type="common">Marine copepod</name>
    <dbReference type="NCBI Taxonomy" id="6832"/>
    <lineage>
        <taxon>Eukaryota</taxon>
        <taxon>Metazoa</taxon>
        <taxon>Ecdysozoa</taxon>
        <taxon>Arthropoda</taxon>
        <taxon>Crustacea</taxon>
        <taxon>Multicrustacea</taxon>
        <taxon>Hexanauplia</taxon>
        <taxon>Copepoda</taxon>
        <taxon>Harpacticoida</taxon>
        <taxon>Harpacticidae</taxon>
        <taxon>Tigriopus</taxon>
    </lineage>
</organism>
<dbReference type="InterPro" id="IPR052097">
    <property type="entry name" value="SET-MYND_domain_protein"/>
</dbReference>
<dbReference type="InterPro" id="IPR001214">
    <property type="entry name" value="SET_dom"/>
</dbReference>
<feature type="domain" description="MYND-type" evidence="10">
    <location>
        <begin position="302"/>
        <end position="341"/>
    </location>
</feature>
<evidence type="ECO:0008006" key="13">
    <source>
        <dbReference type="Google" id="ProtNLM"/>
    </source>
</evidence>
<dbReference type="PANTHER" id="PTHR46165:SF7">
    <property type="entry name" value="SET AND MYND DOMAIN-CONTAINING PROTEIN 4"/>
    <property type="match status" value="1"/>
</dbReference>
<dbReference type="SUPFAM" id="SSF144232">
    <property type="entry name" value="HIT/MYND zinc finger-like"/>
    <property type="match status" value="1"/>
</dbReference>
<evidence type="ECO:0000313" key="11">
    <source>
        <dbReference type="EMBL" id="TRY80693.1"/>
    </source>
</evidence>
<reference evidence="11 12" key="1">
    <citation type="journal article" date="2018" name="Nat. Ecol. Evol.">
        <title>Genomic signatures of mitonuclear coevolution across populations of Tigriopus californicus.</title>
        <authorList>
            <person name="Barreto F.S."/>
            <person name="Watson E.T."/>
            <person name="Lima T.G."/>
            <person name="Willett C.S."/>
            <person name="Edmands S."/>
            <person name="Li W."/>
            <person name="Burton R.S."/>
        </authorList>
    </citation>
    <scope>NUCLEOTIDE SEQUENCE [LARGE SCALE GENOMIC DNA]</scope>
    <source>
        <strain evidence="11 12">San Diego</strain>
    </source>
</reference>
<dbReference type="Pfam" id="PF00856">
    <property type="entry name" value="SET"/>
    <property type="match status" value="1"/>
</dbReference>
<evidence type="ECO:0000259" key="9">
    <source>
        <dbReference type="PROSITE" id="PS50280"/>
    </source>
</evidence>
<dbReference type="EMBL" id="VCGU01000001">
    <property type="protein sequence ID" value="TRY80693.1"/>
    <property type="molecule type" value="Genomic_DNA"/>
</dbReference>
<evidence type="ECO:0000256" key="2">
    <source>
        <dbReference type="ARBA" id="ARBA00022679"/>
    </source>
</evidence>
<dbReference type="SUPFAM" id="SSF82199">
    <property type="entry name" value="SET domain"/>
    <property type="match status" value="1"/>
</dbReference>
<evidence type="ECO:0000256" key="4">
    <source>
        <dbReference type="ARBA" id="ARBA00022723"/>
    </source>
</evidence>
<dbReference type="GO" id="GO:0008757">
    <property type="term" value="F:S-adenosylmethionine-dependent methyltransferase activity"/>
    <property type="evidence" value="ECO:0007669"/>
    <property type="project" value="UniProtKB-ARBA"/>
</dbReference>
<dbReference type="GO" id="GO:0008170">
    <property type="term" value="F:N-methyltransferase activity"/>
    <property type="evidence" value="ECO:0007669"/>
    <property type="project" value="UniProtKB-ARBA"/>
</dbReference>
<evidence type="ECO:0000256" key="1">
    <source>
        <dbReference type="ARBA" id="ARBA00022603"/>
    </source>
</evidence>
<protein>
    <recommendedName>
        <fullName evidence="13">SET domain-containing protein</fullName>
    </recommendedName>
</protein>
<dbReference type="GO" id="GO:0005634">
    <property type="term" value="C:nucleus"/>
    <property type="evidence" value="ECO:0007669"/>
    <property type="project" value="TreeGrafter"/>
</dbReference>
<dbReference type="InterPro" id="IPR011990">
    <property type="entry name" value="TPR-like_helical_dom_sf"/>
</dbReference>
<proteinExistence type="predicted"/>
<dbReference type="PROSITE" id="PS50865">
    <property type="entry name" value="ZF_MYND_2"/>
    <property type="match status" value="1"/>
</dbReference>
<dbReference type="AlphaFoldDB" id="A0A553PSN1"/>
<keyword evidence="5 7" id="KW-0863">Zinc-finger</keyword>
<dbReference type="GO" id="GO:0032259">
    <property type="term" value="P:methylation"/>
    <property type="evidence" value="ECO:0007669"/>
    <property type="project" value="UniProtKB-KW"/>
</dbReference>
<feature type="domain" description="SET" evidence="9">
    <location>
        <begin position="257"/>
        <end position="543"/>
    </location>
</feature>
<feature type="chain" id="PRO_5021975699" description="SET domain-containing protein" evidence="8">
    <location>
        <begin position="18"/>
        <end position="672"/>
    </location>
</feature>
<keyword evidence="12" id="KW-1185">Reference proteome</keyword>
<evidence type="ECO:0000256" key="5">
    <source>
        <dbReference type="ARBA" id="ARBA00022771"/>
    </source>
</evidence>
<name>A0A553PSN1_TIGCA</name>
<dbReference type="Gene3D" id="1.10.220.160">
    <property type="match status" value="1"/>
</dbReference>
<dbReference type="STRING" id="6832.A0A553PSN1"/>
<comment type="caution">
    <text evidence="11">The sequence shown here is derived from an EMBL/GenBank/DDBJ whole genome shotgun (WGS) entry which is preliminary data.</text>
</comment>
<dbReference type="GO" id="GO:0005737">
    <property type="term" value="C:cytoplasm"/>
    <property type="evidence" value="ECO:0007669"/>
    <property type="project" value="TreeGrafter"/>
</dbReference>
<dbReference type="Gene3D" id="6.10.140.2220">
    <property type="match status" value="1"/>
</dbReference>
<dbReference type="GO" id="GO:0008276">
    <property type="term" value="F:protein methyltransferase activity"/>
    <property type="evidence" value="ECO:0007669"/>
    <property type="project" value="UniProtKB-ARBA"/>
</dbReference>
<dbReference type="PROSITE" id="PS50280">
    <property type="entry name" value="SET"/>
    <property type="match status" value="1"/>
</dbReference>
<keyword evidence="6" id="KW-0862">Zinc</keyword>
<dbReference type="OMA" id="CAHANET"/>
<evidence type="ECO:0000256" key="8">
    <source>
        <dbReference type="SAM" id="SignalP"/>
    </source>
</evidence>
<dbReference type="Gene3D" id="1.25.40.10">
    <property type="entry name" value="Tetratricopeptide repeat domain"/>
    <property type="match status" value="1"/>
</dbReference>
<keyword evidence="8" id="KW-0732">Signal</keyword>
<dbReference type="Proteomes" id="UP000318571">
    <property type="component" value="Chromosome 12"/>
</dbReference>
<keyword evidence="3" id="KW-0949">S-adenosyl-L-methionine</keyword>
<dbReference type="PROSITE" id="PS01360">
    <property type="entry name" value="ZF_MYND_1"/>
    <property type="match status" value="1"/>
</dbReference>
<evidence type="ECO:0000256" key="7">
    <source>
        <dbReference type="PROSITE-ProRule" id="PRU00134"/>
    </source>
</evidence>
<keyword evidence="1" id="KW-0489">Methyltransferase</keyword>
<dbReference type="SUPFAM" id="SSF48452">
    <property type="entry name" value="TPR-like"/>
    <property type="match status" value="1"/>
</dbReference>
<evidence type="ECO:0000256" key="6">
    <source>
        <dbReference type="ARBA" id="ARBA00022833"/>
    </source>
</evidence>
<sequence>MWLSALPFLCLIFPDSAKMSGQTFVLKQIISEVEEEFFKDRAVPTDWDQTIALIGTIHQSINDPKRLERLVSGWSKPRALKDAQKSLDTREIGNDQLKVDNMAQALEFYNQAVLWGPMQGPQNYLLPLALANRSLVLMRMKQFHLAVRDMTMAIESGYPKENKYKLFQRMAKCYASIEDAANAMKCHEKLKESLVSESNLPRKSIQDILQESNNLILNVKRTRKAQSFLDLTSNQTIPEEDPLTISKPHKTISRAHGSVRIQYNDVRGRFVEASKDIDVGELIIRDSPVVHYINPVNSTKNCYACGTNANAPVPCQTCANTAFCSVECRTKANATSHVYDCGLALPDIFWKQKATGSGFATLIGMTLKVSTQQKAGFFTKNGFKAFNAPDLNADPSSKDPTLKNYDIFFNMASHVDPSNFGETLGVALILWKWLDSQGYFQNILPSDLEPFQDQRRNPKVFFTVLLFHFYSVIQSNNHTVQEIGKIDMTAEKFTVGSAVYPHVASIFNHNCDPNTSPIQVGLDQLTFASRVIHQGEEISHIYQAHFGNTPKAKRQEILQSMFHFVCSCEACAEDYPLAQSLPQSFAELGLDPELDRKYEECNLRIQDALEMPGSALKMLELYSERTRLVCKHLKRPHMFYLSSRAAITDCLWVMFGNKSQGLEGHSLQGIYL</sequence>
<dbReference type="InterPro" id="IPR002893">
    <property type="entry name" value="Znf_MYND"/>
</dbReference>
<gene>
    <name evidence="11" type="ORF">TCAL_09013</name>
</gene>
<dbReference type="OrthoDB" id="1028014at2759"/>
<keyword evidence="2" id="KW-0808">Transferase</keyword>
<evidence type="ECO:0000259" key="10">
    <source>
        <dbReference type="PROSITE" id="PS50865"/>
    </source>
</evidence>
<evidence type="ECO:0000256" key="3">
    <source>
        <dbReference type="ARBA" id="ARBA00022691"/>
    </source>
</evidence>
<feature type="signal peptide" evidence="8">
    <location>
        <begin position="1"/>
        <end position="17"/>
    </location>
</feature>
<dbReference type="GO" id="GO:0008270">
    <property type="term" value="F:zinc ion binding"/>
    <property type="evidence" value="ECO:0007669"/>
    <property type="project" value="UniProtKB-KW"/>
</dbReference>
<evidence type="ECO:0000313" key="12">
    <source>
        <dbReference type="Proteomes" id="UP000318571"/>
    </source>
</evidence>